<evidence type="ECO:0000256" key="6">
    <source>
        <dbReference type="ARBA" id="ARBA00022964"/>
    </source>
</evidence>
<dbReference type="NCBIfam" id="TIGR03211">
    <property type="entry name" value="catechol_2_3"/>
    <property type="match status" value="1"/>
</dbReference>
<name>A0ABQ2HXS1_9PSEU</name>
<evidence type="ECO:0000259" key="8">
    <source>
        <dbReference type="PROSITE" id="PS51819"/>
    </source>
</evidence>
<feature type="domain" description="VOC" evidence="8">
    <location>
        <begin position="7"/>
        <end position="120"/>
    </location>
</feature>
<dbReference type="InterPro" id="IPR017624">
    <property type="entry name" value="Catechol_2-3_dOase"/>
</dbReference>
<evidence type="ECO:0000313" key="10">
    <source>
        <dbReference type="Proteomes" id="UP000597656"/>
    </source>
</evidence>
<organism evidence="9 10">
    <name type="scientific">Lentzea pudingi</name>
    <dbReference type="NCBI Taxonomy" id="1789439"/>
    <lineage>
        <taxon>Bacteria</taxon>
        <taxon>Bacillati</taxon>
        <taxon>Actinomycetota</taxon>
        <taxon>Actinomycetes</taxon>
        <taxon>Pseudonocardiales</taxon>
        <taxon>Pseudonocardiaceae</taxon>
        <taxon>Lentzea</taxon>
    </lineage>
</organism>
<dbReference type="InterPro" id="IPR004360">
    <property type="entry name" value="Glyas_Fos-R_dOase_dom"/>
</dbReference>
<evidence type="ECO:0000256" key="3">
    <source>
        <dbReference type="ARBA" id="ARBA00022723"/>
    </source>
</evidence>
<dbReference type="Pfam" id="PF00903">
    <property type="entry name" value="Glyoxalase"/>
    <property type="match status" value="2"/>
</dbReference>
<dbReference type="Proteomes" id="UP000597656">
    <property type="component" value="Unassembled WGS sequence"/>
</dbReference>
<dbReference type="InterPro" id="IPR029068">
    <property type="entry name" value="Glyas_Bleomycin-R_OHBP_Dase"/>
</dbReference>
<keyword evidence="7" id="KW-0560">Oxidoreductase</keyword>
<dbReference type="Pfam" id="PF22247">
    <property type="entry name" value="Diox-like_N"/>
    <property type="match status" value="1"/>
</dbReference>
<reference evidence="10" key="1">
    <citation type="journal article" date="2019" name="Int. J. Syst. Evol. Microbiol.">
        <title>The Global Catalogue of Microorganisms (GCM) 10K type strain sequencing project: providing services to taxonomists for standard genome sequencing and annotation.</title>
        <authorList>
            <consortium name="The Broad Institute Genomics Platform"/>
            <consortium name="The Broad Institute Genome Sequencing Center for Infectious Disease"/>
            <person name="Wu L."/>
            <person name="Ma J."/>
        </authorList>
    </citation>
    <scope>NUCLEOTIDE SEQUENCE [LARGE SCALE GENOMIC DNA]</scope>
    <source>
        <strain evidence="10">CGMCC 4.7319</strain>
    </source>
</reference>
<evidence type="ECO:0000256" key="5">
    <source>
        <dbReference type="ARBA" id="ARBA00022797"/>
    </source>
</evidence>
<dbReference type="EMBL" id="BMNC01000004">
    <property type="protein sequence ID" value="GGM92879.1"/>
    <property type="molecule type" value="Genomic_DNA"/>
</dbReference>
<dbReference type="InterPro" id="IPR037523">
    <property type="entry name" value="VOC_core"/>
</dbReference>
<comment type="caution">
    <text evidence="9">The sequence shown here is derived from an EMBL/GenBank/DDBJ whole genome shotgun (WGS) entry which is preliminary data.</text>
</comment>
<comment type="subunit">
    <text evidence="2">Homotetramer.</text>
</comment>
<evidence type="ECO:0000256" key="2">
    <source>
        <dbReference type="ARBA" id="ARBA00011881"/>
    </source>
</evidence>
<feature type="domain" description="VOC" evidence="8">
    <location>
        <begin position="147"/>
        <end position="267"/>
    </location>
</feature>
<gene>
    <name evidence="9" type="ORF">GCM10011609_32940</name>
</gene>
<keyword evidence="10" id="KW-1185">Reference proteome</keyword>
<protein>
    <submittedName>
        <fullName evidence="9">3,4-dihydroxyphenylacetate 2,3-dioxygenase</fullName>
    </submittedName>
</protein>
<dbReference type="Gene3D" id="3.10.180.10">
    <property type="entry name" value="2,3-Dihydroxybiphenyl 1,2-Dioxygenase, domain 1"/>
    <property type="match status" value="2"/>
</dbReference>
<proteinExistence type="inferred from homology"/>
<dbReference type="SUPFAM" id="SSF54593">
    <property type="entry name" value="Glyoxalase/Bleomycin resistance protein/Dihydroxybiphenyl dioxygenase"/>
    <property type="match status" value="1"/>
</dbReference>
<dbReference type="PROSITE" id="PS51819">
    <property type="entry name" value="VOC"/>
    <property type="match status" value="2"/>
</dbReference>
<comment type="similarity">
    <text evidence="1">Belongs to the extradiol ring-cleavage dioxygenase family.</text>
</comment>
<keyword evidence="3" id="KW-0479">Metal-binding</keyword>
<evidence type="ECO:0000256" key="7">
    <source>
        <dbReference type="ARBA" id="ARBA00023002"/>
    </source>
</evidence>
<sequence>MTMAVIRLGYVHVRVTDLAEARQHYEQTLGMDTVHEENGRTYLKSWDDDDHHSVVLEEGGVGLVKFGYKVTDDGTLETIESKVSSFGASCERMSKGDNAGVGDGLRITLPSEHVLELYSEVERLGTKVGKLNPDPWPRDLRGIGVPRINHALVTTEDPALLERFFRDVLSFRPAERLVAGDEDSDLVGSWMYCGDQPHDIAFVKGANGKLHHFAYEIDDWSALLRAGDIMSMDDVPIDFGPARHGITRGGTIYFFDPSGNRNEVFAGGYRTGPDFRPITWTMDQAARGINYTHREIDQDFLRVVT</sequence>
<evidence type="ECO:0000313" key="9">
    <source>
        <dbReference type="EMBL" id="GGM92879.1"/>
    </source>
</evidence>
<evidence type="ECO:0000256" key="1">
    <source>
        <dbReference type="ARBA" id="ARBA00008784"/>
    </source>
</evidence>
<keyword evidence="4" id="KW-0677">Repeat</keyword>
<evidence type="ECO:0000256" key="4">
    <source>
        <dbReference type="ARBA" id="ARBA00022737"/>
    </source>
</evidence>
<dbReference type="InterPro" id="IPR054560">
    <property type="entry name" value="XylE-like_N"/>
</dbReference>
<keyword evidence="5" id="KW-0058">Aromatic hydrocarbons catabolism</keyword>
<keyword evidence="6" id="KW-0223">Dioxygenase</keyword>
<accession>A0ABQ2HXS1</accession>